<dbReference type="InterPro" id="IPR002156">
    <property type="entry name" value="RNaseH_domain"/>
</dbReference>
<evidence type="ECO:0000313" key="3">
    <source>
        <dbReference type="Proteomes" id="UP000701853"/>
    </source>
</evidence>
<dbReference type="InterPro" id="IPR022251">
    <property type="entry name" value="DUF3774_wound-induced"/>
</dbReference>
<protein>
    <recommendedName>
        <fullName evidence="1">RNase H type-1 domain-containing protein</fullName>
    </recommendedName>
</protein>
<keyword evidence="3" id="KW-1185">Reference proteome</keyword>
<dbReference type="OrthoDB" id="10496784at2759"/>
<accession>A0A8J5YK25</accession>
<dbReference type="InterPro" id="IPR036397">
    <property type="entry name" value="RNaseH_sf"/>
</dbReference>
<evidence type="ECO:0000259" key="1">
    <source>
        <dbReference type="Pfam" id="PF13456"/>
    </source>
</evidence>
<reference evidence="2 3" key="1">
    <citation type="journal article" date="2021" name="bioRxiv">
        <title>The Gossypium anomalum genome as a resource for cotton improvement and evolutionary analysis of hybrid incompatibility.</title>
        <authorList>
            <person name="Grover C.E."/>
            <person name="Yuan D."/>
            <person name="Arick M.A."/>
            <person name="Miller E.R."/>
            <person name="Hu G."/>
            <person name="Peterson D.G."/>
            <person name="Wendel J.F."/>
            <person name="Udall J.A."/>
        </authorList>
    </citation>
    <scope>NUCLEOTIDE SEQUENCE [LARGE SCALE GENOMIC DNA]</scope>
    <source>
        <strain evidence="2">JFW-Udall</strain>
        <tissue evidence="2">Leaf</tissue>
    </source>
</reference>
<dbReference type="EMBL" id="JAHUZN010000006">
    <property type="protein sequence ID" value="KAG8490856.1"/>
    <property type="molecule type" value="Genomic_DNA"/>
</dbReference>
<dbReference type="PANTHER" id="PTHR33116">
    <property type="entry name" value="REVERSE TRANSCRIPTASE ZINC-BINDING DOMAIN-CONTAINING PROTEIN-RELATED-RELATED"/>
    <property type="match status" value="1"/>
</dbReference>
<dbReference type="AlphaFoldDB" id="A0A8J5YK25"/>
<gene>
    <name evidence="2" type="ORF">CXB51_014061</name>
</gene>
<dbReference type="Pfam" id="PF13456">
    <property type="entry name" value="RVT_3"/>
    <property type="match status" value="1"/>
</dbReference>
<organism evidence="2 3">
    <name type="scientific">Gossypium anomalum</name>
    <dbReference type="NCBI Taxonomy" id="47600"/>
    <lineage>
        <taxon>Eukaryota</taxon>
        <taxon>Viridiplantae</taxon>
        <taxon>Streptophyta</taxon>
        <taxon>Embryophyta</taxon>
        <taxon>Tracheophyta</taxon>
        <taxon>Spermatophyta</taxon>
        <taxon>Magnoliopsida</taxon>
        <taxon>eudicotyledons</taxon>
        <taxon>Gunneridae</taxon>
        <taxon>Pentapetalae</taxon>
        <taxon>rosids</taxon>
        <taxon>malvids</taxon>
        <taxon>Malvales</taxon>
        <taxon>Malvaceae</taxon>
        <taxon>Malvoideae</taxon>
        <taxon>Gossypium</taxon>
    </lineage>
</organism>
<comment type="caution">
    <text evidence="2">The sequence shown here is derived from an EMBL/GenBank/DDBJ whole genome shotgun (WGS) entry which is preliminary data.</text>
</comment>
<dbReference type="Proteomes" id="UP000701853">
    <property type="component" value="Chromosome 6"/>
</dbReference>
<dbReference type="PANTHER" id="PTHR33116:SF86">
    <property type="entry name" value="REVERSE TRANSCRIPTASE DOMAIN-CONTAINING PROTEIN"/>
    <property type="match status" value="1"/>
</dbReference>
<dbReference type="Gene3D" id="3.30.420.10">
    <property type="entry name" value="Ribonuclease H-like superfamily/Ribonuclease H"/>
    <property type="match status" value="1"/>
</dbReference>
<evidence type="ECO:0000313" key="2">
    <source>
        <dbReference type="EMBL" id="KAG8490856.1"/>
    </source>
</evidence>
<dbReference type="Pfam" id="PF12609">
    <property type="entry name" value="DUF3774"/>
    <property type="match status" value="1"/>
</dbReference>
<feature type="domain" description="RNase H type-1" evidence="1">
    <location>
        <begin position="416"/>
        <end position="505"/>
    </location>
</feature>
<dbReference type="GO" id="GO:0003676">
    <property type="term" value="F:nucleic acid binding"/>
    <property type="evidence" value="ECO:0007669"/>
    <property type="project" value="InterPro"/>
</dbReference>
<dbReference type="GO" id="GO:0004523">
    <property type="term" value="F:RNA-DNA hybrid ribonuclease activity"/>
    <property type="evidence" value="ECO:0007669"/>
    <property type="project" value="InterPro"/>
</dbReference>
<proteinExistence type="predicted"/>
<name>A0A8J5YK25_9ROSI</name>
<sequence>MEMTHLLSDVGRDYKEEELHLTLKIWDLQRHWDQMVFQPYFFRNSGDDSAYCLGVLNQDNVMLAYGILHTFKNKRMGHNGYLALKLDMSKAYDRVVMNGEEGEIFYPSRRLHQEDPLSPYLFLFCNEGLSALIRLAKEDGLLKGAKVSRSNLQITHLMFANNYLLFGEASVKGASVLKDIHNEYESCTRQCINFDKSISFYSANASERDRLSMETILGVRSSNNLENYLGLLSMGRKEAFIKSVLQSIPTYSMSYFLLPKLLCLEMKNLMGKFWWQKSYGKRGLHWCDWGSMCKLKENGGLGLGNLPSYTWQSVWAAKGLLHERLCRRVGTGTSISILNDAWVPKVDNYKILDGVKNPNVSLVADLIDSNTTSWKMRVIHNTFGERDAANILKIPLSQFNSRNSGLMEMPERWEEISCSGILLRNSRRGAIASKITLPGRILSPFAAEAVACALALRMCLDLNLQKLDVEGDSLTVIKKATKDETDSSKISAYIEDVKRLSKQYWLRETVACWKLRIETCSKMKEWEAAKGMKEQSSKCESLKDSSSWCSSKQARRLLNAVNSEGFKAANIDRLKQAEESLRTVMYLSCWGLN</sequence>